<dbReference type="STRING" id="5601.A0A0D2CXX8"/>
<feature type="region of interest" description="Disordered" evidence="1">
    <location>
        <begin position="244"/>
        <end position="269"/>
    </location>
</feature>
<dbReference type="AlphaFoldDB" id="A0A0D2CXX8"/>
<feature type="region of interest" description="Disordered" evidence="1">
    <location>
        <begin position="220"/>
        <end position="239"/>
    </location>
</feature>
<dbReference type="EMBL" id="KN846957">
    <property type="protein sequence ID" value="KIW70001.1"/>
    <property type="molecule type" value="Genomic_DNA"/>
</dbReference>
<feature type="region of interest" description="Disordered" evidence="1">
    <location>
        <begin position="111"/>
        <end position="207"/>
    </location>
</feature>
<evidence type="ECO:0000313" key="3">
    <source>
        <dbReference type="Proteomes" id="UP000054266"/>
    </source>
</evidence>
<dbReference type="Proteomes" id="UP000054266">
    <property type="component" value="Unassembled WGS sequence"/>
</dbReference>
<feature type="compositionally biased region" description="Polar residues" evidence="1">
    <location>
        <begin position="221"/>
        <end position="236"/>
    </location>
</feature>
<reference evidence="2 3" key="1">
    <citation type="submission" date="2015-01" db="EMBL/GenBank/DDBJ databases">
        <title>The Genome Sequence of Capronia semiimmersa CBS27337.</title>
        <authorList>
            <consortium name="The Broad Institute Genomics Platform"/>
            <person name="Cuomo C."/>
            <person name="de Hoog S."/>
            <person name="Gorbushina A."/>
            <person name="Stielow B."/>
            <person name="Teixiera M."/>
            <person name="Abouelleil A."/>
            <person name="Chapman S.B."/>
            <person name="Priest M."/>
            <person name="Young S.K."/>
            <person name="Wortman J."/>
            <person name="Nusbaum C."/>
            <person name="Birren B."/>
        </authorList>
    </citation>
    <scope>NUCLEOTIDE SEQUENCE [LARGE SCALE GENOMIC DNA]</scope>
    <source>
        <strain evidence="2 3">CBS 27337</strain>
    </source>
</reference>
<accession>A0A0D2CXX8</accession>
<evidence type="ECO:0008006" key="4">
    <source>
        <dbReference type="Google" id="ProtNLM"/>
    </source>
</evidence>
<proteinExistence type="predicted"/>
<organism evidence="2 3">
    <name type="scientific">Phialophora macrospora</name>
    <dbReference type="NCBI Taxonomy" id="1851006"/>
    <lineage>
        <taxon>Eukaryota</taxon>
        <taxon>Fungi</taxon>
        <taxon>Dikarya</taxon>
        <taxon>Ascomycota</taxon>
        <taxon>Pezizomycotina</taxon>
        <taxon>Eurotiomycetes</taxon>
        <taxon>Chaetothyriomycetidae</taxon>
        <taxon>Chaetothyriales</taxon>
        <taxon>Herpotrichiellaceae</taxon>
        <taxon>Phialophora</taxon>
    </lineage>
</organism>
<feature type="region of interest" description="Disordered" evidence="1">
    <location>
        <begin position="42"/>
        <end position="69"/>
    </location>
</feature>
<feature type="region of interest" description="Disordered" evidence="1">
    <location>
        <begin position="395"/>
        <end position="465"/>
    </location>
</feature>
<feature type="compositionally biased region" description="Polar residues" evidence="1">
    <location>
        <begin position="158"/>
        <end position="192"/>
    </location>
</feature>
<evidence type="ECO:0000256" key="1">
    <source>
        <dbReference type="SAM" id="MobiDB-lite"/>
    </source>
</evidence>
<dbReference type="HOGENOM" id="CLU_005477_0_0_1"/>
<name>A0A0D2CXX8_9EURO</name>
<feature type="compositionally biased region" description="Low complexity" evidence="1">
    <location>
        <begin position="130"/>
        <end position="157"/>
    </location>
</feature>
<keyword evidence="3" id="KW-1185">Reference proteome</keyword>
<feature type="compositionally biased region" description="Basic residues" evidence="1">
    <location>
        <begin position="416"/>
        <end position="425"/>
    </location>
</feature>
<gene>
    <name evidence="2" type="ORF">PV04_02313</name>
</gene>
<protein>
    <recommendedName>
        <fullName evidence="4">F-box domain-containing protein</fullName>
    </recommendedName>
</protein>
<sequence length="1243" mass="138683">MTLRHPARLYRDPDDDYDNDNDHGFSTDEDGSVQILHAAPAVASPAQVTDSDSDVVAPPLPPDEPFALWPRHRRKPFSVEEFNEFPPLHPFQTAFSPETLIAFMREEMDKISRDREASRAKSKGKQKETAAPPALGLPDSAPSSLLPSTPLLPDQSSRSQVASGPTTRRSLRLSQTDSSPFNSLNPVVSTSMPHLPTPPYFQPTGFTQSTRTTTFEQFTQSKRNAVRNNTQESLTSPLRAKLRQSGLSRGGGNPGPSAPESPGLVGVASGTRDLSDLTLQDNHVEHHVEHPEQGPSTGFLSRAANIIIRKKVGANLLGRTLGFSTGTSAGIADGTVPYPPEPAIAGESSTSVEVDEQQRSPKVSFDYTKISFDYAKIIPEDIPATDKKSFLSKIARAKRTQSSDPGPDAQPPSGRSRFRLSSKLKKKEESVPSEVKQYPRLWKPSNTPGMPPTPPQSSKSRPPADVTVPLGEPVAIWLVDENLWSAICQFLSTQDVKNLRLVSRLHAQILAPIQLRNVVAKFGPTFFDTTIFENHGPNINRFGISFEYDLQGLAYASPKVIEREQDAWFGKFVWPTENYPRFPELQAIEDLVDNNRPLLKQALAKITNASELGLCIDSGHGWIEGPDISDLALFNKRIGRGSKVFGKTFKTEDVWTTFARNELFRWGQQNTINTTLKSLLARQPPPMSDAKEVQFLDRLKIRDMESFTCQSEQYDFDPECHTGGIGPALDQDPAAAVDPQGNPLGAAVQNLVNLNQAERHIRALNRARNSNRKLPQWPLIFNGHNLAAEHGGHLSFIQSKTANPFISPLTPRILTEAQAQWLMETVWAQRAFLVAYTTAIITNKNNFRHIHTLRISRLSSGLLPSLEQREFWKSLIGLKRLEIYLSPDWRQEHVIGDRSFMHNMPISPAKAAERFTDFLRNYITKLENLHSLTFGYVGGGEHAVGMFARNQHVLPAPIVDDPREWLHKHSGKAAPPPIKFDHVRDLKFENCWFTPWMLKGFMEGSRDTSLHSLTLDSVSMTTIHDANLAAPLTTVTDSLRCRHSKEEWLREILPSGAAWARVLDAITPGKPLSEYKHEAGLIDRDGKPTPARRFRGHVQQIILNSCGYVTISLPDGRASRYNQKSAVIHYEYPMDRGLEIRRARFHGLVSPNNADADGRLRERATYANELHDKANRIMISTEGFPWLGTLTQCVHPIEKRVLEEAWQMKFGWGDDLSRWAAVEDGMFEGGTGRFSGVIKKDAL</sequence>
<evidence type="ECO:0000313" key="2">
    <source>
        <dbReference type="EMBL" id="KIW70001.1"/>
    </source>
</evidence>
<feature type="region of interest" description="Disordered" evidence="1">
    <location>
        <begin position="1"/>
        <end position="29"/>
    </location>
</feature>